<reference evidence="2 3" key="1">
    <citation type="journal article" date="2015" name="Genome Announc.">
        <title>Genome Assemblies of Three Soil-Associated Devosia species: D. insulae, D. limi, and D. soli.</title>
        <authorList>
            <person name="Hassan Y.I."/>
            <person name="Lepp D."/>
            <person name="Zhou T."/>
        </authorList>
    </citation>
    <scope>NUCLEOTIDE SEQUENCE [LARGE SCALE GENOMIC DNA]</scope>
    <source>
        <strain evidence="2 3">DS-56</strain>
    </source>
</reference>
<dbReference type="Proteomes" id="UP000095463">
    <property type="component" value="Unassembled WGS sequence"/>
</dbReference>
<dbReference type="Pfam" id="PF04964">
    <property type="entry name" value="Flp_Fap"/>
    <property type="match status" value="1"/>
</dbReference>
<accession>A0A1E5XPP1</accession>
<evidence type="ECO:0008006" key="4">
    <source>
        <dbReference type="Google" id="ProtNLM"/>
    </source>
</evidence>
<keyword evidence="1" id="KW-0472">Membrane</keyword>
<evidence type="ECO:0000256" key="1">
    <source>
        <dbReference type="SAM" id="Phobius"/>
    </source>
</evidence>
<name>A0A1E5XPP1_9HYPH</name>
<comment type="caution">
    <text evidence="2">The sequence shown here is derived from an EMBL/GenBank/DDBJ whole genome shotgun (WGS) entry which is preliminary data.</text>
</comment>
<organism evidence="2 3">
    <name type="scientific">Devosia insulae DS-56</name>
    <dbReference type="NCBI Taxonomy" id="1116389"/>
    <lineage>
        <taxon>Bacteria</taxon>
        <taxon>Pseudomonadati</taxon>
        <taxon>Pseudomonadota</taxon>
        <taxon>Alphaproteobacteria</taxon>
        <taxon>Hyphomicrobiales</taxon>
        <taxon>Devosiaceae</taxon>
        <taxon>Devosia</taxon>
    </lineage>
</organism>
<dbReference type="EMBL" id="LAJE02000198">
    <property type="protein sequence ID" value="OEO30558.1"/>
    <property type="molecule type" value="Genomic_DNA"/>
</dbReference>
<feature type="transmembrane region" description="Helical" evidence="1">
    <location>
        <begin position="20"/>
        <end position="40"/>
    </location>
</feature>
<keyword evidence="1" id="KW-1133">Transmembrane helix</keyword>
<gene>
    <name evidence="2" type="ORF">VW23_020635</name>
</gene>
<keyword evidence="3" id="KW-1185">Reference proteome</keyword>
<dbReference type="InterPro" id="IPR007047">
    <property type="entry name" value="Flp_Fap"/>
</dbReference>
<evidence type="ECO:0000313" key="2">
    <source>
        <dbReference type="EMBL" id="OEO30558.1"/>
    </source>
</evidence>
<dbReference type="AlphaFoldDB" id="A0A1E5XPP1"/>
<keyword evidence="1" id="KW-0812">Transmembrane</keyword>
<sequence length="66" mass="6834">MTGLCSQIRCFVADEGGATAIEYGLIAALIAVGAILAMTLTGSSVSSMFEYVSSRSAENLDNINDL</sequence>
<proteinExistence type="predicted"/>
<evidence type="ECO:0000313" key="3">
    <source>
        <dbReference type="Proteomes" id="UP000095463"/>
    </source>
</evidence>
<protein>
    <recommendedName>
        <fullName evidence="4">Pilus assembly protein</fullName>
    </recommendedName>
</protein>
<dbReference type="RefSeq" id="WP_069910224.1">
    <property type="nucleotide sequence ID" value="NZ_LAJE02000198.1"/>
</dbReference>